<dbReference type="Pfam" id="PF01814">
    <property type="entry name" value="Hemerythrin"/>
    <property type="match status" value="1"/>
</dbReference>
<evidence type="ECO:0000313" key="3">
    <source>
        <dbReference type="EMBL" id="TWU17832.1"/>
    </source>
</evidence>
<evidence type="ECO:0000259" key="2">
    <source>
        <dbReference type="Pfam" id="PF01814"/>
    </source>
</evidence>
<dbReference type="InterPro" id="IPR012312">
    <property type="entry name" value="Hemerythrin-like"/>
</dbReference>
<dbReference type="OrthoDB" id="283301at2"/>
<comment type="caution">
    <text evidence="3">The sequence shown here is derived from an EMBL/GenBank/DDBJ whole genome shotgun (WGS) entry which is preliminary data.</text>
</comment>
<feature type="domain" description="Hemerythrin-like" evidence="2">
    <location>
        <begin position="22"/>
        <end position="136"/>
    </location>
</feature>
<name>A0A5C6C133_9BACT</name>
<dbReference type="EMBL" id="SJPS01000018">
    <property type="protein sequence ID" value="TWU17832.1"/>
    <property type="molecule type" value="Genomic_DNA"/>
</dbReference>
<dbReference type="Gene3D" id="1.20.120.520">
    <property type="entry name" value="nmb1532 protein domain like"/>
    <property type="match status" value="1"/>
</dbReference>
<keyword evidence="4" id="KW-1185">Reference proteome</keyword>
<organism evidence="3 4">
    <name type="scientific">Bythopirellula polymerisocia</name>
    <dbReference type="NCBI Taxonomy" id="2528003"/>
    <lineage>
        <taxon>Bacteria</taxon>
        <taxon>Pseudomonadati</taxon>
        <taxon>Planctomycetota</taxon>
        <taxon>Planctomycetia</taxon>
        <taxon>Pirellulales</taxon>
        <taxon>Lacipirellulaceae</taxon>
        <taxon>Bythopirellula</taxon>
    </lineage>
</organism>
<dbReference type="AlphaFoldDB" id="A0A5C6C133"/>
<dbReference type="RefSeq" id="WP_146453236.1">
    <property type="nucleotide sequence ID" value="NZ_SJPS01000018.1"/>
</dbReference>
<gene>
    <name evidence="3" type="ORF">Pla144_50390</name>
</gene>
<evidence type="ECO:0000256" key="1">
    <source>
        <dbReference type="SAM" id="Coils"/>
    </source>
</evidence>
<proteinExistence type="predicted"/>
<protein>
    <recommendedName>
        <fullName evidence="2">Hemerythrin-like domain-containing protein</fullName>
    </recommendedName>
</protein>
<dbReference type="Proteomes" id="UP000318437">
    <property type="component" value="Unassembled WGS sequence"/>
</dbReference>
<feature type="coiled-coil region" evidence="1">
    <location>
        <begin position="73"/>
        <end position="100"/>
    </location>
</feature>
<accession>A0A5C6C133</accession>
<reference evidence="3 4" key="1">
    <citation type="submission" date="2019-02" db="EMBL/GenBank/DDBJ databases">
        <title>Deep-cultivation of Planctomycetes and their phenomic and genomic characterization uncovers novel biology.</title>
        <authorList>
            <person name="Wiegand S."/>
            <person name="Jogler M."/>
            <person name="Boedeker C."/>
            <person name="Pinto D."/>
            <person name="Vollmers J."/>
            <person name="Rivas-Marin E."/>
            <person name="Kohn T."/>
            <person name="Peeters S.H."/>
            <person name="Heuer A."/>
            <person name="Rast P."/>
            <person name="Oberbeckmann S."/>
            <person name="Bunk B."/>
            <person name="Jeske O."/>
            <person name="Meyerdierks A."/>
            <person name="Storesund J.E."/>
            <person name="Kallscheuer N."/>
            <person name="Luecker S."/>
            <person name="Lage O.M."/>
            <person name="Pohl T."/>
            <person name="Merkel B.J."/>
            <person name="Hornburger P."/>
            <person name="Mueller R.-W."/>
            <person name="Bruemmer F."/>
            <person name="Labrenz M."/>
            <person name="Spormann A.M."/>
            <person name="Op Den Camp H."/>
            <person name="Overmann J."/>
            <person name="Amann R."/>
            <person name="Jetten M.S.M."/>
            <person name="Mascher T."/>
            <person name="Medema M.H."/>
            <person name="Devos D.P."/>
            <person name="Kaster A.-K."/>
            <person name="Ovreas L."/>
            <person name="Rohde M."/>
            <person name="Galperin M.Y."/>
            <person name="Jogler C."/>
        </authorList>
    </citation>
    <scope>NUCLEOTIDE SEQUENCE [LARGE SCALE GENOMIC DNA]</scope>
    <source>
        <strain evidence="3 4">Pla144</strain>
    </source>
</reference>
<sequence length="148" mass="17003">MTITNSWICSKSTAKQQYVMLHSLLDALESRFASQELANRSLVSLLNSLASHLQTHFEFEESEDYFSSLSKRAPRLSSEIARLQAEHHELLREVDDMIAKARVAFAEHKQTPTLACQYIEFLKQFEEHEAAEKKLLQEAYNLDIGSKD</sequence>
<evidence type="ECO:0000313" key="4">
    <source>
        <dbReference type="Proteomes" id="UP000318437"/>
    </source>
</evidence>
<keyword evidence="1" id="KW-0175">Coiled coil</keyword>